<protein>
    <submittedName>
        <fullName evidence="6">TetR/AcrR family transcriptional regulator</fullName>
    </submittedName>
</protein>
<evidence type="ECO:0000259" key="5">
    <source>
        <dbReference type="PROSITE" id="PS50977"/>
    </source>
</evidence>
<proteinExistence type="predicted"/>
<dbReference type="Pfam" id="PF00440">
    <property type="entry name" value="TetR_N"/>
    <property type="match status" value="1"/>
</dbReference>
<keyword evidence="2 4" id="KW-0238">DNA-binding</keyword>
<keyword evidence="1" id="KW-0805">Transcription regulation</keyword>
<dbReference type="InterPro" id="IPR025996">
    <property type="entry name" value="MT1864/Rv1816-like_C"/>
</dbReference>
<dbReference type="InterPro" id="IPR036271">
    <property type="entry name" value="Tet_transcr_reg_TetR-rel_C_sf"/>
</dbReference>
<dbReference type="InterPro" id="IPR009057">
    <property type="entry name" value="Homeodomain-like_sf"/>
</dbReference>
<dbReference type="SUPFAM" id="SSF48498">
    <property type="entry name" value="Tetracyclin repressor-like, C-terminal domain"/>
    <property type="match status" value="1"/>
</dbReference>
<evidence type="ECO:0000256" key="3">
    <source>
        <dbReference type="ARBA" id="ARBA00023163"/>
    </source>
</evidence>
<organism evidence="6 7">
    <name type="scientific">Georgenia deserti</name>
    <dbReference type="NCBI Taxonomy" id="2093781"/>
    <lineage>
        <taxon>Bacteria</taxon>
        <taxon>Bacillati</taxon>
        <taxon>Actinomycetota</taxon>
        <taxon>Actinomycetes</taxon>
        <taxon>Micrococcales</taxon>
        <taxon>Bogoriellaceae</taxon>
        <taxon>Georgenia</taxon>
    </lineage>
</organism>
<dbReference type="RefSeq" id="WP_388007680.1">
    <property type="nucleotide sequence ID" value="NZ_JBHUEE010000007.1"/>
</dbReference>
<dbReference type="InterPro" id="IPR001647">
    <property type="entry name" value="HTH_TetR"/>
</dbReference>
<comment type="caution">
    <text evidence="6">The sequence shown here is derived from an EMBL/GenBank/DDBJ whole genome shotgun (WGS) entry which is preliminary data.</text>
</comment>
<name>A0ABW4L7E5_9MICO</name>
<accession>A0ABW4L7E5</accession>
<gene>
    <name evidence="6" type="ORF">ACFSE6_12970</name>
</gene>
<dbReference type="PROSITE" id="PS50977">
    <property type="entry name" value="HTH_TETR_2"/>
    <property type="match status" value="1"/>
</dbReference>
<evidence type="ECO:0000256" key="2">
    <source>
        <dbReference type="ARBA" id="ARBA00023125"/>
    </source>
</evidence>
<sequence length="187" mass="20146">MTEHYHHADLPRRLRTVTRAVVEEEGSAAVTIARIARECGVSVAAPYRHFAGKEALLGAVAADGFDALREALTAADGATPTERLVAAGVAYVDFATTHPHLFELMFRAERRERQSAAGPPALEALATLVNDVPLRVPTDVAVRTTWGLAHGLAMLRIGGMLTFTREDTAERLRAELTALVEGIAPDR</sequence>
<keyword evidence="3" id="KW-0804">Transcription</keyword>
<keyword evidence="7" id="KW-1185">Reference proteome</keyword>
<dbReference type="Gene3D" id="1.10.357.10">
    <property type="entry name" value="Tetracycline Repressor, domain 2"/>
    <property type="match status" value="1"/>
</dbReference>
<dbReference type="InterPro" id="IPR050109">
    <property type="entry name" value="HTH-type_TetR-like_transc_reg"/>
</dbReference>
<dbReference type="Proteomes" id="UP001597277">
    <property type="component" value="Unassembled WGS sequence"/>
</dbReference>
<dbReference type="SUPFAM" id="SSF46689">
    <property type="entry name" value="Homeodomain-like"/>
    <property type="match status" value="1"/>
</dbReference>
<evidence type="ECO:0000256" key="4">
    <source>
        <dbReference type="PROSITE-ProRule" id="PRU00335"/>
    </source>
</evidence>
<dbReference type="Pfam" id="PF13305">
    <property type="entry name" value="TetR_C_33"/>
    <property type="match status" value="1"/>
</dbReference>
<dbReference type="EMBL" id="JBHUEE010000007">
    <property type="protein sequence ID" value="MFD1718753.1"/>
    <property type="molecule type" value="Genomic_DNA"/>
</dbReference>
<evidence type="ECO:0000313" key="7">
    <source>
        <dbReference type="Proteomes" id="UP001597277"/>
    </source>
</evidence>
<dbReference type="PANTHER" id="PTHR30055:SF220">
    <property type="entry name" value="TETR-FAMILY REGULATORY PROTEIN"/>
    <property type="match status" value="1"/>
</dbReference>
<feature type="domain" description="HTH tetR-type" evidence="5">
    <location>
        <begin position="8"/>
        <end position="68"/>
    </location>
</feature>
<evidence type="ECO:0000313" key="6">
    <source>
        <dbReference type="EMBL" id="MFD1718753.1"/>
    </source>
</evidence>
<evidence type="ECO:0000256" key="1">
    <source>
        <dbReference type="ARBA" id="ARBA00023015"/>
    </source>
</evidence>
<feature type="DNA-binding region" description="H-T-H motif" evidence="4">
    <location>
        <begin position="31"/>
        <end position="50"/>
    </location>
</feature>
<reference evidence="7" key="1">
    <citation type="journal article" date="2019" name="Int. J. Syst. Evol. Microbiol.">
        <title>The Global Catalogue of Microorganisms (GCM) 10K type strain sequencing project: providing services to taxonomists for standard genome sequencing and annotation.</title>
        <authorList>
            <consortium name="The Broad Institute Genomics Platform"/>
            <consortium name="The Broad Institute Genome Sequencing Center for Infectious Disease"/>
            <person name="Wu L."/>
            <person name="Ma J."/>
        </authorList>
    </citation>
    <scope>NUCLEOTIDE SEQUENCE [LARGE SCALE GENOMIC DNA]</scope>
    <source>
        <strain evidence="7">JCM 17130</strain>
    </source>
</reference>
<dbReference type="PANTHER" id="PTHR30055">
    <property type="entry name" value="HTH-TYPE TRANSCRIPTIONAL REGULATOR RUTR"/>
    <property type="match status" value="1"/>
</dbReference>